<evidence type="ECO:0000256" key="2">
    <source>
        <dbReference type="ARBA" id="ARBA00022692"/>
    </source>
</evidence>
<dbReference type="UniPathway" id="UPA00378"/>
<dbReference type="Pfam" id="PF25147">
    <property type="entry name" value="Ribophorin_II_C"/>
    <property type="match status" value="1"/>
</dbReference>
<keyword evidence="10" id="KW-1185">Reference proteome</keyword>
<evidence type="ECO:0000256" key="5">
    <source>
        <dbReference type="ARBA" id="ARBA00022989"/>
    </source>
</evidence>
<keyword evidence="9" id="KW-0808">Transferase</keyword>
<evidence type="ECO:0000256" key="7">
    <source>
        <dbReference type="SAM" id="Phobius"/>
    </source>
</evidence>
<organism evidence="9 10">
    <name type="scientific">Syncephalis pseudoplumigaleata</name>
    <dbReference type="NCBI Taxonomy" id="1712513"/>
    <lineage>
        <taxon>Eukaryota</taxon>
        <taxon>Fungi</taxon>
        <taxon>Fungi incertae sedis</taxon>
        <taxon>Zoopagomycota</taxon>
        <taxon>Zoopagomycotina</taxon>
        <taxon>Zoopagomycetes</taxon>
        <taxon>Zoopagales</taxon>
        <taxon>Piptocephalidaceae</taxon>
        <taxon>Syncephalis</taxon>
    </lineage>
</organism>
<evidence type="ECO:0000313" key="10">
    <source>
        <dbReference type="Proteomes" id="UP000278143"/>
    </source>
</evidence>
<feature type="transmembrane region" description="Helical" evidence="7">
    <location>
        <begin position="205"/>
        <end position="229"/>
    </location>
</feature>
<keyword evidence="4" id="KW-0256">Endoplasmic reticulum</keyword>
<feature type="transmembrane region" description="Helical" evidence="7">
    <location>
        <begin position="241"/>
        <end position="263"/>
    </location>
</feature>
<evidence type="ECO:0000256" key="3">
    <source>
        <dbReference type="ARBA" id="ARBA00022729"/>
    </source>
</evidence>
<evidence type="ECO:0000256" key="4">
    <source>
        <dbReference type="ARBA" id="ARBA00022824"/>
    </source>
</evidence>
<accession>A0A4P9YV79</accession>
<evidence type="ECO:0000313" key="9">
    <source>
        <dbReference type="EMBL" id="RKP23907.1"/>
    </source>
</evidence>
<dbReference type="OrthoDB" id="432292at2759"/>
<comment type="subcellular location">
    <subcellularLocation>
        <location evidence="1">Endoplasmic reticulum membrane</location>
        <topology evidence="1">Multi-pass membrane protein</topology>
    </subcellularLocation>
</comment>
<dbReference type="EMBL" id="KZ990595">
    <property type="protein sequence ID" value="RKP23907.1"/>
    <property type="molecule type" value="Genomic_DNA"/>
</dbReference>
<dbReference type="InterPro" id="IPR056790">
    <property type="entry name" value="Ribophorin_II_C"/>
</dbReference>
<keyword evidence="5 7" id="KW-1133">Transmembrane helix</keyword>
<gene>
    <name evidence="9" type="ORF">SYNPS1DRAFT_24016</name>
</gene>
<dbReference type="Proteomes" id="UP000278143">
    <property type="component" value="Unassembled WGS sequence"/>
</dbReference>
<dbReference type="PANTHER" id="PTHR12640">
    <property type="entry name" value="RIBOPHORIN II"/>
    <property type="match status" value="1"/>
</dbReference>
<keyword evidence="6 7" id="KW-0472">Membrane</keyword>
<proteinExistence type="predicted"/>
<sequence>MDSSSNDSQFRLTLSEVTVEVNNPKDKARTQQEALTYPASFAKPLVVQPGDQLNIAFVLMKAPADATEAAKGVRAHQSFIVFRPQPATDAQAHLGPLVQSFQSTTSGKHRVNLIAGRFSRYFSRQPGAYDVELILGVFGAVTPIRYRLGTIDFDFPLADPTDPAVVDDEAKRAKQRALEGPPDAEYEALPEIVHQFRPAEHMPPVLFSLGYSAVVLLPWPILLALWKWIGIKPTQWPKTPAMLVTHGLFFGGISGFIFLYAAYWIKLRLLQTLAYALPLAIFTALVGRVALSDVAHRRVQATKSE</sequence>
<dbReference type="GO" id="GO:0008250">
    <property type="term" value="C:oligosaccharyltransferase complex"/>
    <property type="evidence" value="ECO:0007669"/>
    <property type="project" value="InterPro"/>
</dbReference>
<reference evidence="10" key="1">
    <citation type="journal article" date="2018" name="Nat. Microbiol.">
        <title>Leveraging single-cell genomics to expand the fungal tree of life.</title>
        <authorList>
            <person name="Ahrendt S.R."/>
            <person name="Quandt C.A."/>
            <person name="Ciobanu D."/>
            <person name="Clum A."/>
            <person name="Salamov A."/>
            <person name="Andreopoulos B."/>
            <person name="Cheng J.F."/>
            <person name="Woyke T."/>
            <person name="Pelin A."/>
            <person name="Henrissat B."/>
            <person name="Reynolds N.K."/>
            <person name="Benny G.L."/>
            <person name="Smith M.E."/>
            <person name="James T.Y."/>
            <person name="Grigoriev I.V."/>
        </authorList>
    </citation>
    <scope>NUCLEOTIDE SEQUENCE [LARGE SCALE GENOMIC DNA]</scope>
    <source>
        <strain evidence="10">Benny S71-1</strain>
    </source>
</reference>
<dbReference type="AlphaFoldDB" id="A0A4P9YV79"/>
<keyword evidence="3" id="KW-0732">Signal</keyword>
<dbReference type="PANTHER" id="PTHR12640:SF0">
    <property type="entry name" value="DOLICHYL-DIPHOSPHOOLIGOSACCHARIDE--PROTEIN GLYCOSYLTRANSFERASE SUBUNIT 2"/>
    <property type="match status" value="1"/>
</dbReference>
<name>A0A4P9YV79_9FUNG</name>
<evidence type="ECO:0000259" key="8">
    <source>
        <dbReference type="Pfam" id="PF25147"/>
    </source>
</evidence>
<dbReference type="GO" id="GO:0006487">
    <property type="term" value="P:protein N-linked glycosylation"/>
    <property type="evidence" value="ECO:0007669"/>
    <property type="project" value="TreeGrafter"/>
</dbReference>
<feature type="domain" description="Ribophorin II C-terminal" evidence="8">
    <location>
        <begin position="196"/>
        <end position="298"/>
    </location>
</feature>
<dbReference type="InterPro" id="IPR008814">
    <property type="entry name" value="Swp1"/>
</dbReference>
<dbReference type="GO" id="GO:0016740">
    <property type="term" value="F:transferase activity"/>
    <property type="evidence" value="ECO:0007669"/>
    <property type="project" value="UniProtKB-KW"/>
</dbReference>
<evidence type="ECO:0000256" key="6">
    <source>
        <dbReference type="ARBA" id="ARBA00023136"/>
    </source>
</evidence>
<protein>
    <submittedName>
        <fullName evidence="9">Dolichyl-diphosphooligosaccharide--protein glycosyltransferase subunit Swp1</fullName>
    </submittedName>
</protein>
<feature type="transmembrane region" description="Helical" evidence="7">
    <location>
        <begin position="269"/>
        <end position="291"/>
    </location>
</feature>
<evidence type="ECO:0000256" key="1">
    <source>
        <dbReference type="ARBA" id="ARBA00004477"/>
    </source>
</evidence>
<keyword evidence="2 7" id="KW-0812">Transmembrane</keyword>